<sequence>MKAITLNGFGGVDNLTLVEVPVPAIQNDEVLIKVKYLSINPVDAKARLGKSLNHVIKDKLPVILGWDLSGVITQVGADVSDLKVGDEVFSMIAFPQLGSAYAEYVAAKANELALKPANITHNEAAAATLAALTAWQNLTTHGNVKAGDKVLIHAASGGVGHYAVQMAKHLGAYVIGTSSAANKDFVLSLGADEHIDYKTQDFDTILSDVDFVLNAFGGEDTDRSIAITKKGGKVLTITGPLHDSSIQKGKDAGVTSVLTMVKANGDDMKAIADLLEKGIVKSHVSKTFPFEKMAEAHTQIESGRTIGRITLEL</sequence>
<dbReference type="InterPro" id="IPR050700">
    <property type="entry name" value="YIM1/Zinc_Alcohol_DH_Fams"/>
</dbReference>
<dbReference type="SMART" id="SM00829">
    <property type="entry name" value="PKS_ER"/>
    <property type="match status" value="1"/>
</dbReference>
<proteinExistence type="predicted"/>
<evidence type="ECO:0000313" key="3">
    <source>
        <dbReference type="EMBL" id="SDF54756.1"/>
    </source>
</evidence>
<protein>
    <submittedName>
        <fullName evidence="3">NADPH:quinone reductase</fullName>
    </submittedName>
</protein>
<keyword evidence="4" id="KW-1185">Reference proteome</keyword>
<dbReference type="Pfam" id="PF13602">
    <property type="entry name" value="ADH_zinc_N_2"/>
    <property type="match status" value="1"/>
</dbReference>
<dbReference type="InterPro" id="IPR013154">
    <property type="entry name" value="ADH-like_N"/>
</dbReference>
<dbReference type="GO" id="GO:0016491">
    <property type="term" value="F:oxidoreductase activity"/>
    <property type="evidence" value="ECO:0007669"/>
    <property type="project" value="UniProtKB-KW"/>
</dbReference>
<keyword evidence="1" id="KW-0560">Oxidoreductase</keyword>
<dbReference type="InterPro" id="IPR036291">
    <property type="entry name" value="NAD(P)-bd_dom_sf"/>
</dbReference>
<accession>A0A1G7LZD4</accession>
<reference evidence="3 4" key="1">
    <citation type="submission" date="2016-10" db="EMBL/GenBank/DDBJ databases">
        <authorList>
            <person name="de Groot N.N."/>
        </authorList>
    </citation>
    <scope>NUCLEOTIDE SEQUENCE [LARGE SCALE GENOMIC DNA]</scope>
    <source>
        <strain evidence="3 4">47C3B</strain>
    </source>
</reference>
<dbReference type="PROSITE" id="PS01162">
    <property type="entry name" value="QOR_ZETA_CRYSTAL"/>
    <property type="match status" value="1"/>
</dbReference>
<evidence type="ECO:0000256" key="1">
    <source>
        <dbReference type="ARBA" id="ARBA00023002"/>
    </source>
</evidence>
<dbReference type="InterPro" id="IPR011032">
    <property type="entry name" value="GroES-like_sf"/>
</dbReference>
<dbReference type="STRING" id="1391627.SAMN05216464_1208"/>
<dbReference type="RefSeq" id="WP_091156170.1">
    <property type="nucleotide sequence ID" value="NZ_FNAI01000020.1"/>
</dbReference>
<dbReference type="InterPro" id="IPR020843">
    <property type="entry name" value="ER"/>
</dbReference>
<dbReference type="PANTHER" id="PTHR11695:SF294">
    <property type="entry name" value="RETICULON-4-INTERACTING PROTEIN 1, MITOCHONDRIAL"/>
    <property type="match status" value="1"/>
</dbReference>
<evidence type="ECO:0000313" key="4">
    <source>
        <dbReference type="Proteomes" id="UP000199072"/>
    </source>
</evidence>
<dbReference type="EMBL" id="FNAI01000020">
    <property type="protein sequence ID" value="SDF54756.1"/>
    <property type="molecule type" value="Genomic_DNA"/>
</dbReference>
<dbReference type="SUPFAM" id="SSF50129">
    <property type="entry name" value="GroES-like"/>
    <property type="match status" value="1"/>
</dbReference>
<dbReference type="InterPro" id="IPR002364">
    <property type="entry name" value="Quin_OxRdtase/zeta-crystal_CS"/>
</dbReference>
<dbReference type="PANTHER" id="PTHR11695">
    <property type="entry name" value="ALCOHOL DEHYDROGENASE RELATED"/>
    <property type="match status" value="1"/>
</dbReference>
<evidence type="ECO:0000259" key="2">
    <source>
        <dbReference type="SMART" id="SM00829"/>
    </source>
</evidence>
<dbReference type="CDD" id="cd05289">
    <property type="entry name" value="MDR_like_2"/>
    <property type="match status" value="1"/>
</dbReference>
<organism evidence="3 4">
    <name type="scientific">Mucilaginibacter pineti</name>
    <dbReference type="NCBI Taxonomy" id="1391627"/>
    <lineage>
        <taxon>Bacteria</taxon>
        <taxon>Pseudomonadati</taxon>
        <taxon>Bacteroidota</taxon>
        <taxon>Sphingobacteriia</taxon>
        <taxon>Sphingobacteriales</taxon>
        <taxon>Sphingobacteriaceae</taxon>
        <taxon>Mucilaginibacter</taxon>
    </lineage>
</organism>
<dbReference type="GO" id="GO:0008270">
    <property type="term" value="F:zinc ion binding"/>
    <property type="evidence" value="ECO:0007669"/>
    <property type="project" value="InterPro"/>
</dbReference>
<dbReference type="OrthoDB" id="9787435at2"/>
<dbReference type="Gene3D" id="3.40.50.720">
    <property type="entry name" value="NAD(P)-binding Rossmann-like Domain"/>
    <property type="match status" value="1"/>
</dbReference>
<dbReference type="AlphaFoldDB" id="A0A1G7LZD4"/>
<dbReference type="Gene3D" id="3.90.180.10">
    <property type="entry name" value="Medium-chain alcohol dehydrogenases, catalytic domain"/>
    <property type="match status" value="1"/>
</dbReference>
<dbReference type="SUPFAM" id="SSF51735">
    <property type="entry name" value="NAD(P)-binding Rossmann-fold domains"/>
    <property type="match status" value="1"/>
</dbReference>
<dbReference type="Proteomes" id="UP000199072">
    <property type="component" value="Unassembled WGS sequence"/>
</dbReference>
<feature type="domain" description="Enoyl reductase (ER)" evidence="2">
    <location>
        <begin position="10"/>
        <end position="311"/>
    </location>
</feature>
<name>A0A1G7LZD4_9SPHI</name>
<dbReference type="Pfam" id="PF08240">
    <property type="entry name" value="ADH_N"/>
    <property type="match status" value="1"/>
</dbReference>
<gene>
    <name evidence="3" type="ORF">SAMN05216464_1208</name>
</gene>